<dbReference type="Proteomes" id="UP000323994">
    <property type="component" value="Unassembled WGS sequence"/>
</dbReference>
<dbReference type="GO" id="GO:0005524">
    <property type="term" value="F:ATP binding"/>
    <property type="evidence" value="ECO:0007669"/>
    <property type="project" value="UniProtKB-UniRule"/>
</dbReference>
<keyword evidence="5" id="KW-0413">Isomerase</keyword>
<dbReference type="OrthoDB" id="1100019at2"/>
<evidence type="ECO:0000256" key="6">
    <source>
        <dbReference type="ARBA" id="ARBA00034617"/>
    </source>
</evidence>
<dbReference type="Gene3D" id="3.40.50.300">
    <property type="entry name" value="P-loop containing nucleotide triphosphate hydrolases"/>
    <property type="match status" value="2"/>
</dbReference>
<dbReference type="GO" id="GO:0016887">
    <property type="term" value="F:ATP hydrolysis activity"/>
    <property type="evidence" value="ECO:0007669"/>
    <property type="project" value="RHEA"/>
</dbReference>
<proteinExistence type="predicted"/>
<evidence type="ECO:0000259" key="11">
    <source>
        <dbReference type="PROSITE" id="PS51198"/>
    </source>
</evidence>
<comment type="catalytic activity">
    <reaction evidence="9">
        <text>ATP + H2O = ADP + phosphate + H(+)</text>
        <dbReference type="Rhea" id="RHEA:13065"/>
        <dbReference type="ChEBI" id="CHEBI:15377"/>
        <dbReference type="ChEBI" id="CHEBI:15378"/>
        <dbReference type="ChEBI" id="CHEBI:30616"/>
        <dbReference type="ChEBI" id="CHEBI:43474"/>
        <dbReference type="ChEBI" id="CHEBI:456216"/>
        <dbReference type="EC" id="5.6.2.4"/>
    </reaction>
</comment>
<keyword evidence="1 10" id="KW-0547">Nucleotide-binding</keyword>
<gene>
    <name evidence="12" type="ORF">FEM33_20380</name>
</gene>
<accession>A0A5M8QR06</accession>
<keyword evidence="2 10" id="KW-0378">Hydrolase</keyword>
<sequence>MRRIKATDWVPADGLRLEQAAIDVITQAGHFLVVAGPGAGKTELLAQKAAFLLQTNQCQYPRRILAISFKRDASYNLKDRVRLRCGKELSLRFDSWTFDTFAKLLLDHFRNQLPHDLKVSKDYQVLLNEKTILDYYEGVDRDFRFQNQDTKLMSFHTHSAFPLHSNSKGDIARVNTWRQMLGSTPSKLTFKMIMRLAEYIIRSNEPVRSFLRQTYSHVFLDEFQDATSIQYEFFKSCFWGSDCQVTAVGDDKQRIMLWAGAKETVFEDYQKELQAILKTLKMNFRCAPRLVALLNYLTEHLLGKTDFAEPDSRKPLDEGECFLWNYSSEKAEMASLLKQVKYWIEIDGLKANEICILVKGSLQTYVGNLIAYFQKNGLAARDESLLQDLIGQELVQYFIHAFYVIYDERSGESKRICLSFLANTSTEMTDEHLLSLEKSFYKFTRKVRETYKPSKKSEIDLIVKELIEFAGRSRIKNAYPIYTNDTFLDLTITQFIQELKLTVVPGQGIVRAIQRFAGENTIPVMTVHKSKGLEYHTVIFVGLEDRAFWTYKNQASEDNCTFFVALSRAKQRVVFTFSQSRTDGYGNIRIQKVSAIKEIVDTLTQSGLVDVADM</sequence>
<evidence type="ECO:0000256" key="8">
    <source>
        <dbReference type="ARBA" id="ARBA00034923"/>
    </source>
</evidence>
<organism evidence="12 13">
    <name type="scientific">Dyadobacter flavalbus</name>
    <dbReference type="NCBI Taxonomy" id="2579942"/>
    <lineage>
        <taxon>Bacteria</taxon>
        <taxon>Pseudomonadati</taxon>
        <taxon>Bacteroidota</taxon>
        <taxon>Cytophagia</taxon>
        <taxon>Cytophagales</taxon>
        <taxon>Spirosomataceae</taxon>
        <taxon>Dyadobacter</taxon>
    </lineage>
</organism>
<dbReference type="Pfam" id="PF13361">
    <property type="entry name" value="UvrD_C"/>
    <property type="match status" value="1"/>
</dbReference>
<dbReference type="InterPro" id="IPR027417">
    <property type="entry name" value="P-loop_NTPase"/>
</dbReference>
<dbReference type="SUPFAM" id="SSF52540">
    <property type="entry name" value="P-loop containing nucleoside triphosphate hydrolases"/>
    <property type="match status" value="1"/>
</dbReference>
<feature type="domain" description="UvrD-like helicase ATP-binding" evidence="11">
    <location>
        <begin position="14"/>
        <end position="287"/>
    </location>
</feature>
<evidence type="ECO:0000256" key="9">
    <source>
        <dbReference type="ARBA" id="ARBA00048988"/>
    </source>
</evidence>
<dbReference type="PANTHER" id="PTHR11070:SF2">
    <property type="entry name" value="ATP-DEPENDENT DNA HELICASE SRS2"/>
    <property type="match status" value="1"/>
</dbReference>
<name>A0A5M8QR06_9BACT</name>
<protein>
    <recommendedName>
        <fullName evidence="7">DNA 3'-5' helicase</fullName>
        <ecNumber evidence="7">5.6.2.4</ecNumber>
    </recommendedName>
    <alternativeName>
        <fullName evidence="8">DNA 3'-5' helicase II</fullName>
    </alternativeName>
</protein>
<comment type="catalytic activity">
    <reaction evidence="6">
        <text>Couples ATP hydrolysis with the unwinding of duplex DNA by translocating in the 3'-5' direction.</text>
        <dbReference type="EC" id="5.6.2.4"/>
    </reaction>
</comment>
<keyword evidence="4 10" id="KW-0067">ATP-binding</keyword>
<dbReference type="EMBL" id="VBSN01000059">
    <property type="protein sequence ID" value="KAA6437076.1"/>
    <property type="molecule type" value="Genomic_DNA"/>
</dbReference>
<dbReference type="InterPro" id="IPR014017">
    <property type="entry name" value="DNA_helicase_UvrD-like_C"/>
</dbReference>
<dbReference type="GO" id="GO:0043138">
    <property type="term" value="F:3'-5' DNA helicase activity"/>
    <property type="evidence" value="ECO:0007669"/>
    <property type="project" value="UniProtKB-EC"/>
</dbReference>
<comment type="caution">
    <text evidence="12">The sequence shown here is derived from an EMBL/GenBank/DDBJ whole genome shotgun (WGS) entry which is preliminary data.</text>
</comment>
<keyword evidence="3 10" id="KW-0347">Helicase</keyword>
<dbReference type="InterPro" id="IPR014016">
    <property type="entry name" value="UvrD-like_ATP-bd"/>
</dbReference>
<dbReference type="RefSeq" id="WP_139013834.1">
    <property type="nucleotide sequence ID" value="NZ_VBSN01000059.1"/>
</dbReference>
<evidence type="ECO:0000256" key="5">
    <source>
        <dbReference type="ARBA" id="ARBA00023235"/>
    </source>
</evidence>
<dbReference type="InterPro" id="IPR000212">
    <property type="entry name" value="DNA_helicase_UvrD/REP"/>
</dbReference>
<evidence type="ECO:0000313" key="12">
    <source>
        <dbReference type="EMBL" id="KAA6437076.1"/>
    </source>
</evidence>
<dbReference type="PANTHER" id="PTHR11070">
    <property type="entry name" value="UVRD / RECB / PCRA DNA HELICASE FAMILY MEMBER"/>
    <property type="match status" value="1"/>
</dbReference>
<dbReference type="GO" id="GO:0000725">
    <property type="term" value="P:recombinational repair"/>
    <property type="evidence" value="ECO:0007669"/>
    <property type="project" value="TreeGrafter"/>
</dbReference>
<keyword evidence="13" id="KW-1185">Reference proteome</keyword>
<feature type="binding site" evidence="10">
    <location>
        <begin position="35"/>
        <end position="42"/>
    </location>
    <ligand>
        <name>ATP</name>
        <dbReference type="ChEBI" id="CHEBI:30616"/>
    </ligand>
</feature>
<dbReference type="EC" id="5.6.2.4" evidence="7"/>
<evidence type="ECO:0000256" key="4">
    <source>
        <dbReference type="ARBA" id="ARBA00022840"/>
    </source>
</evidence>
<evidence type="ECO:0000313" key="13">
    <source>
        <dbReference type="Proteomes" id="UP000323994"/>
    </source>
</evidence>
<dbReference type="PROSITE" id="PS51198">
    <property type="entry name" value="UVRD_HELICASE_ATP_BIND"/>
    <property type="match status" value="1"/>
</dbReference>
<reference evidence="12 13" key="1">
    <citation type="submission" date="2019-05" db="EMBL/GenBank/DDBJ databases">
        <authorList>
            <person name="Qu J.-H."/>
        </authorList>
    </citation>
    <scope>NUCLEOTIDE SEQUENCE [LARGE SCALE GENOMIC DNA]</scope>
    <source>
        <strain evidence="12 13">NS28</strain>
    </source>
</reference>
<dbReference type="Pfam" id="PF00580">
    <property type="entry name" value="UvrD-helicase"/>
    <property type="match status" value="1"/>
</dbReference>
<dbReference type="AlphaFoldDB" id="A0A5M8QR06"/>
<evidence type="ECO:0000256" key="10">
    <source>
        <dbReference type="PROSITE-ProRule" id="PRU00560"/>
    </source>
</evidence>
<evidence type="ECO:0000256" key="7">
    <source>
        <dbReference type="ARBA" id="ARBA00034808"/>
    </source>
</evidence>
<evidence type="ECO:0000256" key="2">
    <source>
        <dbReference type="ARBA" id="ARBA00022801"/>
    </source>
</evidence>
<evidence type="ECO:0000256" key="1">
    <source>
        <dbReference type="ARBA" id="ARBA00022741"/>
    </source>
</evidence>
<evidence type="ECO:0000256" key="3">
    <source>
        <dbReference type="ARBA" id="ARBA00022806"/>
    </source>
</evidence>
<dbReference type="GO" id="GO:0003677">
    <property type="term" value="F:DNA binding"/>
    <property type="evidence" value="ECO:0007669"/>
    <property type="project" value="InterPro"/>
</dbReference>